<dbReference type="InterPro" id="IPR013766">
    <property type="entry name" value="Thioredoxin_domain"/>
</dbReference>
<dbReference type="PROSITE" id="PS51352">
    <property type="entry name" value="THIOREDOXIN_2"/>
    <property type="match status" value="1"/>
</dbReference>
<reference evidence="3" key="1">
    <citation type="submission" date="2021-01" db="EMBL/GenBank/DDBJ databases">
        <authorList>
            <person name="Corre E."/>
            <person name="Pelletier E."/>
            <person name="Niang G."/>
            <person name="Scheremetjew M."/>
            <person name="Finn R."/>
            <person name="Kale V."/>
            <person name="Holt S."/>
            <person name="Cochrane G."/>
            <person name="Meng A."/>
            <person name="Brown T."/>
            <person name="Cohen L."/>
        </authorList>
    </citation>
    <scope>NUCLEOTIDE SEQUENCE</scope>
</reference>
<name>A0A7S0ZNT4_NOCSC</name>
<evidence type="ECO:0000259" key="2">
    <source>
        <dbReference type="PROSITE" id="PS51352"/>
    </source>
</evidence>
<protein>
    <recommendedName>
        <fullName evidence="2">Thioredoxin domain-containing protein</fullName>
    </recommendedName>
</protein>
<organism evidence="3">
    <name type="scientific">Noctiluca scintillans</name>
    <name type="common">Sea sparkle</name>
    <name type="synonym">Red tide dinoflagellate</name>
    <dbReference type="NCBI Taxonomy" id="2966"/>
    <lineage>
        <taxon>Eukaryota</taxon>
        <taxon>Sar</taxon>
        <taxon>Alveolata</taxon>
        <taxon>Dinophyceae</taxon>
        <taxon>Noctilucales</taxon>
        <taxon>Noctilucaceae</taxon>
        <taxon>Noctiluca</taxon>
    </lineage>
</organism>
<dbReference type="GO" id="GO:0005783">
    <property type="term" value="C:endoplasmic reticulum"/>
    <property type="evidence" value="ECO:0007669"/>
    <property type="project" value="TreeGrafter"/>
</dbReference>
<dbReference type="GO" id="GO:0003756">
    <property type="term" value="F:protein disulfide isomerase activity"/>
    <property type="evidence" value="ECO:0007669"/>
    <property type="project" value="TreeGrafter"/>
</dbReference>
<dbReference type="EMBL" id="HBFQ01002799">
    <property type="protein sequence ID" value="CAD8827574.1"/>
    <property type="molecule type" value="Transcribed_RNA"/>
</dbReference>
<evidence type="ECO:0000313" key="3">
    <source>
        <dbReference type="EMBL" id="CAD8827574.1"/>
    </source>
</evidence>
<dbReference type="PANTHER" id="PTHR18929">
    <property type="entry name" value="PROTEIN DISULFIDE ISOMERASE"/>
    <property type="match status" value="1"/>
</dbReference>
<dbReference type="PANTHER" id="PTHR18929:SF240">
    <property type="entry name" value="PROTEIN DISULFIDE-ISOMERASE"/>
    <property type="match status" value="1"/>
</dbReference>
<comment type="similarity">
    <text evidence="1">Belongs to the protein disulfide isomerase family.</text>
</comment>
<proteinExistence type="inferred from homology"/>
<dbReference type="CDD" id="cd02961">
    <property type="entry name" value="PDI_a_family"/>
    <property type="match status" value="1"/>
</dbReference>
<evidence type="ECO:0000256" key="1">
    <source>
        <dbReference type="ARBA" id="ARBA00006347"/>
    </source>
</evidence>
<dbReference type="GO" id="GO:0034976">
    <property type="term" value="P:response to endoplasmic reticulum stress"/>
    <property type="evidence" value="ECO:0007669"/>
    <property type="project" value="TreeGrafter"/>
</dbReference>
<dbReference type="SUPFAM" id="SSF52833">
    <property type="entry name" value="Thioredoxin-like"/>
    <property type="match status" value="1"/>
</dbReference>
<dbReference type="GO" id="GO:0006457">
    <property type="term" value="P:protein folding"/>
    <property type="evidence" value="ECO:0007669"/>
    <property type="project" value="TreeGrafter"/>
</dbReference>
<gene>
    <name evidence="3" type="ORF">NSCI0253_LOCUS1920</name>
</gene>
<accession>A0A7S0ZNT4</accession>
<dbReference type="InterPro" id="IPR036249">
    <property type="entry name" value="Thioredoxin-like_sf"/>
</dbReference>
<dbReference type="Pfam" id="PF00085">
    <property type="entry name" value="Thioredoxin"/>
    <property type="match status" value="1"/>
</dbReference>
<dbReference type="AlphaFoldDB" id="A0A7S0ZNT4"/>
<dbReference type="Gene3D" id="3.40.30.10">
    <property type="entry name" value="Glutaredoxin"/>
    <property type="match status" value="1"/>
</dbReference>
<feature type="domain" description="Thioredoxin" evidence="2">
    <location>
        <begin position="80"/>
        <end position="190"/>
    </location>
</feature>
<sequence length="303" mass="33001">MAQGSSAALLGCTDGLIMASQKNRSGGDRWLSGNQRVMCGIFVCVQICLFAGFVHVAHKKADQRDTKEKKVKKVSDAHKPTAVSALSELTMEAFVHAFPNGTLVNFHTATCKYCTALAPEFEAAARHMQGLDGPPLASIEGDLAPRITEMYGIEKYPTVLWFRHGQVVQEVPPTVRTASTLVEWVDTNSQPAVVELDSVEDLEGALGDVRGTLRTDSAPVVVAIFSPQTAASVYDDFEMAAEKNRGKTVFIYINGDVDTTVVKTIYDEEERDEVLEAPFGEGQLETWISERVKRKSQVTAGSS</sequence>